<keyword evidence="3" id="KW-1185">Reference proteome</keyword>
<evidence type="ECO:0000313" key="2">
    <source>
        <dbReference type="EMBL" id="RYP03230.1"/>
    </source>
</evidence>
<dbReference type="PROSITE" id="PS00061">
    <property type="entry name" value="ADH_SHORT"/>
    <property type="match status" value="1"/>
</dbReference>
<proteinExistence type="predicted"/>
<dbReference type="EMBL" id="QJNU01000274">
    <property type="protein sequence ID" value="RYP03230.1"/>
    <property type="molecule type" value="Genomic_DNA"/>
</dbReference>
<dbReference type="InterPro" id="IPR020904">
    <property type="entry name" value="Sc_DH/Rdtase_CS"/>
</dbReference>
<dbReference type="FunFam" id="3.40.50.720:FF:000084">
    <property type="entry name" value="Short-chain dehydrogenase reductase"/>
    <property type="match status" value="1"/>
</dbReference>
<dbReference type="InterPro" id="IPR036291">
    <property type="entry name" value="NAD(P)-bd_dom_sf"/>
</dbReference>
<evidence type="ECO:0000256" key="1">
    <source>
        <dbReference type="ARBA" id="ARBA00022857"/>
    </source>
</evidence>
<accession>A0A4Q4TCQ3</accession>
<evidence type="ECO:0000313" key="3">
    <source>
        <dbReference type="Proteomes" id="UP000293360"/>
    </source>
</evidence>
<dbReference type="Gene3D" id="3.40.50.720">
    <property type="entry name" value="NAD(P)-binding Rossmann-like Domain"/>
    <property type="match status" value="1"/>
</dbReference>
<dbReference type="CDD" id="cd05233">
    <property type="entry name" value="SDR_c"/>
    <property type="match status" value="1"/>
</dbReference>
<reference evidence="2 3" key="1">
    <citation type="submission" date="2018-06" db="EMBL/GenBank/DDBJ databases">
        <title>Complete Genomes of Monosporascus.</title>
        <authorList>
            <person name="Robinson A.J."/>
            <person name="Natvig D.O."/>
        </authorList>
    </citation>
    <scope>NUCLEOTIDE SEQUENCE [LARGE SCALE GENOMIC DNA]</scope>
    <source>
        <strain evidence="2 3">CBS 110550</strain>
    </source>
</reference>
<dbReference type="Proteomes" id="UP000293360">
    <property type="component" value="Unassembled WGS sequence"/>
</dbReference>
<dbReference type="STRING" id="155417.A0A4Q4TCQ3"/>
<dbReference type="PRINTS" id="PR00080">
    <property type="entry name" value="SDRFAMILY"/>
</dbReference>
<protein>
    <submittedName>
        <fullName evidence="2">Uncharacterized protein</fullName>
    </submittedName>
</protein>
<dbReference type="OrthoDB" id="1393670at2759"/>
<dbReference type="SUPFAM" id="SSF51735">
    <property type="entry name" value="NAD(P)-binding Rossmann-fold domains"/>
    <property type="match status" value="1"/>
</dbReference>
<name>A0A4Q4TCQ3_9PEZI</name>
<dbReference type="PANTHER" id="PTHR43975:SF2">
    <property type="entry name" value="EG:BACR7A4.14 PROTEIN-RELATED"/>
    <property type="match status" value="1"/>
</dbReference>
<dbReference type="PANTHER" id="PTHR43975">
    <property type="entry name" value="ZGC:101858"/>
    <property type="match status" value="1"/>
</dbReference>
<gene>
    <name evidence="2" type="ORF">DL764_005277</name>
</gene>
<organism evidence="2 3">
    <name type="scientific">Monosporascus ibericus</name>
    <dbReference type="NCBI Taxonomy" id="155417"/>
    <lineage>
        <taxon>Eukaryota</taxon>
        <taxon>Fungi</taxon>
        <taxon>Dikarya</taxon>
        <taxon>Ascomycota</taxon>
        <taxon>Pezizomycotina</taxon>
        <taxon>Sordariomycetes</taxon>
        <taxon>Xylariomycetidae</taxon>
        <taxon>Xylariales</taxon>
        <taxon>Xylariales incertae sedis</taxon>
        <taxon>Monosporascus</taxon>
    </lineage>
</organism>
<sequence>MAPPRAFDFTGEVAIVTGAGSRMKGEVGNGSATAVLLARHGARVAIMDRDLEAGAETKRMIEKEGGVAEVVQGDVTVNADCKAAVARTVELFGKVDILVNIVGIGGAQGTVDKVAIDEFNHDFHYNVTSMVLMARYAVPEMKKNGRGAIVNMSSVCGLTAGSPSVFYPTAKGAIVQMTRAMAGHHGPDNIRVNCVCPGMAYTPMARSRGMTEEMRMERKSLGFLKYEGTAWDIGHAIMFLSSKEARWITGAILPIDGGYTAGRTDHPKMGMSMDAPQEHS</sequence>
<dbReference type="PRINTS" id="PR00081">
    <property type="entry name" value="GDHRDH"/>
</dbReference>
<dbReference type="AlphaFoldDB" id="A0A4Q4TCQ3"/>
<dbReference type="InterPro" id="IPR002347">
    <property type="entry name" value="SDR_fam"/>
</dbReference>
<keyword evidence="1" id="KW-0521">NADP</keyword>
<comment type="caution">
    <text evidence="2">The sequence shown here is derived from an EMBL/GenBank/DDBJ whole genome shotgun (WGS) entry which is preliminary data.</text>
</comment>
<dbReference type="Pfam" id="PF13561">
    <property type="entry name" value="adh_short_C2"/>
    <property type="match status" value="1"/>
</dbReference>